<feature type="domain" description="BPL/LPL catalytic" evidence="7">
    <location>
        <begin position="49"/>
        <end position="235"/>
    </location>
</feature>
<dbReference type="Gene3D" id="3.30.930.10">
    <property type="entry name" value="Bira Bifunctional Protein, Domain 2"/>
    <property type="match status" value="1"/>
</dbReference>
<comment type="function">
    <text evidence="4 5 6">Catalyzes the transfer of endogenously produced octanoic acid from octanoyl-acyl-carrier-protein onto the lipoyl domains of lipoate-dependent enzymes. Lipoyl-ACP can also act as a substrate although octanoyl-ACP is likely to be the physiological substrate.</text>
</comment>
<dbReference type="InterPro" id="IPR020605">
    <property type="entry name" value="Octanoyltransferase_CS"/>
</dbReference>
<keyword evidence="2 5" id="KW-0808">Transferase</keyword>
<dbReference type="PIRSF" id="PIRSF016262">
    <property type="entry name" value="LPLase"/>
    <property type="match status" value="1"/>
</dbReference>
<dbReference type="PANTHER" id="PTHR10993">
    <property type="entry name" value="OCTANOYLTRANSFERASE"/>
    <property type="match status" value="1"/>
</dbReference>
<evidence type="ECO:0000256" key="5">
    <source>
        <dbReference type="HAMAP-Rule" id="MF_00013"/>
    </source>
</evidence>
<comment type="catalytic activity">
    <reaction evidence="5 6">
        <text>octanoyl-[ACP] + L-lysyl-[protein] = N(6)-octanoyl-L-lysyl-[protein] + holo-[ACP] + H(+)</text>
        <dbReference type="Rhea" id="RHEA:17665"/>
        <dbReference type="Rhea" id="RHEA-COMP:9636"/>
        <dbReference type="Rhea" id="RHEA-COMP:9685"/>
        <dbReference type="Rhea" id="RHEA-COMP:9752"/>
        <dbReference type="Rhea" id="RHEA-COMP:9928"/>
        <dbReference type="ChEBI" id="CHEBI:15378"/>
        <dbReference type="ChEBI" id="CHEBI:29969"/>
        <dbReference type="ChEBI" id="CHEBI:64479"/>
        <dbReference type="ChEBI" id="CHEBI:78463"/>
        <dbReference type="ChEBI" id="CHEBI:78809"/>
        <dbReference type="EC" id="2.3.1.181"/>
    </reaction>
</comment>
<protein>
    <recommendedName>
        <fullName evidence="5 6">Octanoyltransferase</fullName>
        <ecNumber evidence="5 6">2.3.1.181</ecNumber>
    </recommendedName>
    <alternativeName>
        <fullName evidence="5">Lipoate-protein ligase B</fullName>
    </alternativeName>
    <alternativeName>
        <fullName evidence="5">Lipoyl/octanoyl transferase</fullName>
    </alternativeName>
    <alternativeName>
        <fullName evidence="5">Octanoyl-[acyl-carrier-protein]-protein N-octanoyltransferase</fullName>
    </alternativeName>
</protein>
<dbReference type="PROSITE" id="PS01313">
    <property type="entry name" value="LIPB"/>
    <property type="match status" value="1"/>
</dbReference>
<dbReference type="Pfam" id="PF21948">
    <property type="entry name" value="LplA-B_cat"/>
    <property type="match status" value="1"/>
</dbReference>
<evidence type="ECO:0000256" key="6">
    <source>
        <dbReference type="PIRNR" id="PIRNR016262"/>
    </source>
</evidence>
<feature type="binding site" evidence="5">
    <location>
        <begin position="164"/>
        <end position="166"/>
    </location>
    <ligand>
        <name>substrate</name>
    </ligand>
</feature>
<dbReference type="RefSeq" id="WP_369314019.1">
    <property type="nucleotide sequence ID" value="NZ_JBEHZE010000001.1"/>
</dbReference>
<dbReference type="NCBIfam" id="TIGR00214">
    <property type="entry name" value="lipB"/>
    <property type="match status" value="1"/>
</dbReference>
<evidence type="ECO:0000256" key="3">
    <source>
        <dbReference type="ARBA" id="ARBA00023315"/>
    </source>
</evidence>
<comment type="miscellaneous">
    <text evidence="5">In the reaction, the free carboxyl group of octanoic acid is attached via an amide linkage to the epsilon-amino group of a specific lysine residue of lipoyl domains of lipoate-dependent enzymes.</text>
</comment>
<dbReference type="NCBIfam" id="NF010921">
    <property type="entry name" value="PRK14341.1"/>
    <property type="match status" value="1"/>
</dbReference>
<dbReference type="SUPFAM" id="SSF55681">
    <property type="entry name" value="Class II aaRS and biotin synthetases"/>
    <property type="match status" value="1"/>
</dbReference>
<dbReference type="EMBL" id="JBEHZE010000001">
    <property type="protein sequence ID" value="MEX6634026.1"/>
    <property type="molecule type" value="Genomic_DNA"/>
</dbReference>
<feature type="binding site" evidence="5">
    <location>
        <begin position="88"/>
        <end position="95"/>
    </location>
    <ligand>
        <name>substrate</name>
    </ligand>
</feature>
<dbReference type="HAMAP" id="MF_00013">
    <property type="entry name" value="LipB"/>
    <property type="match status" value="1"/>
</dbReference>
<dbReference type="CDD" id="cd16444">
    <property type="entry name" value="LipB"/>
    <property type="match status" value="1"/>
</dbReference>
<accession>A0ABV3Z5D2</accession>
<keyword evidence="9" id="KW-1185">Reference proteome</keyword>
<feature type="binding site" evidence="5">
    <location>
        <begin position="177"/>
        <end position="179"/>
    </location>
    <ligand>
        <name>substrate</name>
    </ligand>
</feature>
<evidence type="ECO:0000313" key="8">
    <source>
        <dbReference type="EMBL" id="MEX6634026.1"/>
    </source>
</evidence>
<proteinExistence type="inferred from homology"/>
<dbReference type="InterPro" id="IPR000544">
    <property type="entry name" value="Octanoyltransferase"/>
</dbReference>
<name>A0ABV3Z5D2_9PROT</name>
<keyword evidence="3 5" id="KW-0012">Acyltransferase</keyword>
<dbReference type="InterPro" id="IPR045864">
    <property type="entry name" value="aa-tRNA-synth_II/BPL/LPL"/>
</dbReference>
<comment type="similarity">
    <text evidence="5 6">Belongs to the LipB family.</text>
</comment>
<dbReference type="PANTHER" id="PTHR10993:SF7">
    <property type="entry name" value="LIPOYLTRANSFERASE 2, MITOCHONDRIAL-RELATED"/>
    <property type="match status" value="1"/>
</dbReference>
<comment type="subcellular location">
    <subcellularLocation>
        <location evidence="5">Cytoplasm</location>
    </subcellularLocation>
</comment>
<comment type="caution">
    <text evidence="8">The sequence shown here is derived from an EMBL/GenBank/DDBJ whole genome shotgun (WGS) entry which is preliminary data.</text>
</comment>
<dbReference type="EC" id="2.3.1.181" evidence="5 6"/>
<dbReference type="InterPro" id="IPR004143">
    <property type="entry name" value="BPL_LPL_catalytic"/>
</dbReference>
<keyword evidence="5" id="KW-0963">Cytoplasm</keyword>
<feature type="active site" description="Acyl-thioester intermediate" evidence="5">
    <location>
        <position position="195"/>
    </location>
</feature>
<evidence type="ECO:0000313" key="9">
    <source>
        <dbReference type="Proteomes" id="UP001560685"/>
    </source>
</evidence>
<reference evidence="8 9" key="1">
    <citation type="submission" date="2024-05" db="EMBL/GenBank/DDBJ databases">
        <title>Three bacterial strains, DH-69, EH-24, and ECK-19 isolated from coastal sediments.</title>
        <authorList>
            <person name="Ye Y.-Q."/>
            <person name="Du Z.-J."/>
        </authorList>
    </citation>
    <scope>NUCLEOTIDE SEQUENCE [LARGE SCALE GENOMIC DNA]</scope>
    <source>
        <strain evidence="8 9">ECK-19</strain>
    </source>
</reference>
<evidence type="ECO:0000259" key="7">
    <source>
        <dbReference type="PROSITE" id="PS51733"/>
    </source>
</evidence>
<feature type="site" description="Lowers pKa of active site Cys" evidence="5">
    <location>
        <position position="161"/>
    </location>
</feature>
<evidence type="ECO:0000256" key="2">
    <source>
        <dbReference type="ARBA" id="ARBA00022679"/>
    </source>
</evidence>
<dbReference type="PROSITE" id="PS51733">
    <property type="entry name" value="BPL_LPL_CATALYTIC"/>
    <property type="match status" value="1"/>
</dbReference>
<sequence length="243" mass="26572">MARLPTDLGNTLTQLRADSPVEWAISPERVSYDHAVAVMEARAAAIRAGEANELVWLLEHPPLYTGGTGAKPEDLLNADKFPVFKTSRGGQYTYHGPGQRVAYVMLDLDRRGKDIRSFVFGLEQWLIDALDHFNVKGERRDDRVGVWVDRTTPGGPPQEDKIAAIGVRIRKWVSFHGIAINVEPDLSHFGGITPCGVSTPGFGVTSLVDLGLPVTMDETDEALKQSFQALFGPLLDAAPPQNT</sequence>
<organism evidence="8 9">
    <name type="scientific">Hyphococcus lacteus</name>
    <dbReference type="NCBI Taxonomy" id="3143536"/>
    <lineage>
        <taxon>Bacteria</taxon>
        <taxon>Pseudomonadati</taxon>
        <taxon>Pseudomonadota</taxon>
        <taxon>Alphaproteobacteria</taxon>
        <taxon>Parvularculales</taxon>
        <taxon>Parvularculaceae</taxon>
        <taxon>Hyphococcus</taxon>
    </lineage>
</organism>
<gene>
    <name evidence="5 8" type="primary">lipB</name>
    <name evidence="8" type="ORF">ABFZ84_10735</name>
</gene>
<evidence type="ECO:0000256" key="4">
    <source>
        <dbReference type="ARBA" id="ARBA00024732"/>
    </source>
</evidence>
<dbReference type="GO" id="GO:0033819">
    <property type="term" value="F:lipoyl(octanoyl) transferase activity"/>
    <property type="evidence" value="ECO:0007669"/>
    <property type="project" value="UniProtKB-EC"/>
</dbReference>
<comment type="pathway">
    <text evidence="1 5 6">Protein modification; protein lipoylation via endogenous pathway; protein N(6)-(lipoyl)lysine from octanoyl-[acyl-carrier-protein]: step 1/2.</text>
</comment>
<dbReference type="Proteomes" id="UP001560685">
    <property type="component" value="Unassembled WGS sequence"/>
</dbReference>
<evidence type="ECO:0000256" key="1">
    <source>
        <dbReference type="ARBA" id="ARBA00004821"/>
    </source>
</evidence>